<dbReference type="PANTHER" id="PTHR46579:SF1">
    <property type="entry name" value="F5_8 TYPE C DOMAIN-CONTAINING PROTEIN"/>
    <property type="match status" value="1"/>
</dbReference>
<comment type="caution">
    <text evidence="1">The sequence shown here is derived from an EMBL/GenBank/DDBJ whole genome shotgun (WGS) entry which is preliminary data.</text>
</comment>
<organism evidence="1 2">
    <name type="scientific">Rotaria socialis</name>
    <dbReference type="NCBI Taxonomy" id="392032"/>
    <lineage>
        <taxon>Eukaryota</taxon>
        <taxon>Metazoa</taxon>
        <taxon>Spiralia</taxon>
        <taxon>Gnathifera</taxon>
        <taxon>Rotifera</taxon>
        <taxon>Eurotatoria</taxon>
        <taxon>Bdelloidea</taxon>
        <taxon>Philodinida</taxon>
        <taxon>Philodinidae</taxon>
        <taxon>Rotaria</taxon>
    </lineage>
</organism>
<evidence type="ECO:0000313" key="2">
    <source>
        <dbReference type="Proteomes" id="UP000663848"/>
    </source>
</evidence>
<proteinExistence type="predicted"/>
<dbReference type="AlphaFoldDB" id="A0A821U4A7"/>
<dbReference type="EMBL" id="CAJOBR010008701">
    <property type="protein sequence ID" value="CAF4883035.1"/>
    <property type="molecule type" value="Genomic_DNA"/>
</dbReference>
<name>A0A821U4A7_9BILA</name>
<sequence>EKYGDIHSDSRADGITWNQWNQWNQWNHTESTESHRIMESAVSPLDQIQSILATERNFVLHSQSPVWPNDRIAEIQHADWYRSIAENEDKSNFITLMLNVDGIAMSGSLDNSLCIFTNCIFGGVWPGPQKPSREQMLAMSFKRSIRETESFLIGATCDKPAQALVQNTPEPIAKLGCGRCEIPGVTVPSREAINHHIRVFPLSSKADNKAECRSNQNYDPIMTMDSPTEDQRKGYLGKYSLHNLYGGAMKKLLKLWFLEDFKRSNWSCFTKLTILSKTLSHYRYPSTTSRTPRPLVKFHRFKANELRLILLFAAPVFKHYLTSTIYKNYLLLVFALHLAESRSLRSEDIEDIQFLSNPRNTFLYEYPLLYTDHHNQQVMHSIDHVAQSVQNYGQLSNYSTYNFESVLGMLRATVHSTKHHAKEIANTTNLLRLTIRNTLADDFNNELKSTLEQIQSK</sequence>
<evidence type="ECO:0000313" key="1">
    <source>
        <dbReference type="EMBL" id="CAF4883035.1"/>
    </source>
</evidence>
<reference evidence="1" key="1">
    <citation type="submission" date="2021-02" db="EMBL/GenBank/DDBJ databases">
        <authorList>
            <person name="Nowell W R."/>
        </authorList>
    </citation>
    <scope>NUCLEOTIDE SEQUENCE</scope>
</reference>
<dbReference type="PANTHER" id="PTHR46579">
    <property type="entry name" value="F5/8 TYPE C DOMAIN-CONTAINING PROTEIN-RELATED"/>
    <property type="match status" value="1"/>
</dbReference>
<protein>
    <submittedName>
        <fullName evidence="1">Uncharacterized protein</fullName>
    </submittedName>
</protein>
<accession>A0A821U4A7</accession>
<feature type="non-terminal residue" evidence="1">
    <location>
        <position position="457"/>
    </location>
</feature>
<feature type="non-terminal residue" evidence="1">
    <location>
        <position position="1"/>
    </location>
</feature>
<dbReference type="Proteomes" id="UP000663848">
    <property type="component" value="Unassembled WGS sequence"/>
</dbReference>
<gene>
    <name evidence="1" type="ORF">QYT958_LOCUS29506</name>
</gene>